<evidence type="ECO:0000313" key="2">
    <source>
        <dbReference type="Proteomes" id="UP001165383"/>
    </source>
</evidence>
<keyword evidence="2" id="KW-1185">Reference proteome</keyword>
<gene>
    <name evidence="1" type="ORF">LZ518_01845</name>
</gene>
<protein>
    <submittedName>
        <fullName evidence="1">Uncharacterized protein</fullName>
    </submittedName>
</protein>
<organism evidence="1 2">
    <name type="scientific">Sphingomonas brevis</name>
    <dbReference type="NCBI Taxonomy" id="2908206"/>
    <lineage>
        <taxon>Bacteria</taxon>
        <taxon>Pseudomonadati</taxon>
        <taxon>Pseudomonadota</taxon>
        <taxon>Alphaproteobacteria</taxon>
        <taxon>Sphingomonadales</taxon>
        <taxon>Sphingomonadaceae</taxon>
        <taxon>Sphingomonas</taxon>
    </lineage>
</organism>
<dbReference type="RefSeq" id="WP_249914348.1">
    <property type="nucleotide sequence ID" value="NZ_JAMGBB010000001.1"/>
</dbReference>
<evidence type="ECO:0000313" key="1">
    <source>
        <dbReference type="EMBL" id="MCL6739882.1"/>
    </source>
</evidence>
<comment type="caution">
    <text evidence="1">The sequence shown here is derived from an EMBL/GenBank/DDBJ whole genome shotgun (WGS) entry which is preliminary data.</text>
</comment>
<sequence>MPTANQYSLSHRELTEIIIKHADVHEGKWMLMATFGFNAGNFGPSENDVLPGAVVAIQQLGIQRAEAGAPAGMIVDAAEVNPKKK</sequence>
<dbReference type="EMBL" id="JAMGBB010000001">
    <property type="protein sequence ID" value="MCL6739882.1"/>
    <property type="molecule type" value="Genomic_DNA"/>
</dbReference>
<proteinExistence type="predicted"/>
<reference evidence="1" key="1">
    <citation type="submission" date="2022-05" db="EMBL/GenBank/DDBJ databases">
        <authorList>
            <person name="Jo J.-H."/>
            <person name="Im W.-T."/>
        </authorList>
    </citation>
    <scope>NUCLEOTIDE SEQUENCE</scope>
    <source>
        <strain evidence="1">RB56-2</strain>
    </source>
</reference>
<dbReference type="Proteomes" id="UP001165383">
    <property type="component" value="Unassembled WGS sequence"/>
</dbReference>
<name>A0ABT0S6Z1_9SPHN</name>
<accession>A0ABT0S6Z1</accession>